<gene>
    <name evidence="6" type="ORF">SKAU_G00096100</name>
</gene>
<dbReference type="GO" id="GO:0035252">
    <property type="term" value="F:UDP-xylosyltransferase activity"/>
    <property type="evidence" value="ECO:0007669"/>
    <property type="project" value="TreeGrafter"/>
</dbReference>
<keyword evidence="5" id="KW-0735">Signal-anchor</keyword>
<dbReference type="Proteomes" id="UP001152622">
    <property type="component" value="Chromosome 3"/>
</dbReference>
<keyword evidence="3" id="KW-0328">Glycosyltransferase</keyword>
<name>A0A9Q1FXV5_SYNKA</name>
<dbReference type="SUPFAM" id="SSF53448">
    <property type="entry name" value="Nucleotide-diphospho-sugar transferases"/>
    <property type="match status" value="1"/>
</dbReference>
<evidence type="ECO:0000256" key="2">
    <source>
        <dbReference type="ARBA" id="ARBA00006351"/>
    </source>
</evidence>
<evidence type="ECO:0000256" key="1">
    <source>
        <dbReference type="ARBA" id="ARBA00004606"/>
    </source>
</evidence>
<organism evidence="6 7">
    <name type="scientific">Synaphobranchus kaupii</name>
    <name type="common">Kaup's arrowtooth eel</name>
    <dbReference type="NCBI Taxonomy" id="118154"/>
    <lineage>
        <taxon>Eukaryota</taxon>
        <taxon>Metazoa</taxon>
        <taxon>Chordata</taxon>
        <taxon>Craniata</taxon>
        <taxon>Vertebrata</taxon>
        <taxon>Euteleostomi</taxon>
        <taxon>Actinopterygii</taxon>
        <taxon>Neopterygii</taxon>
        <taxon>Teleostei</taxon>
        <taxon>Anguilliformes</taxon>
        <taxon>Synaphobranchidae</taxon>
        <taxon>Synaphobranchus</taxon>
    </lineage>
</organism>
<reference evidence="6" key="1">
    <citation type="journal article" date="2023" name="Science">
        <title>Genome structures resolve the early diversification of teleost fishes.</title>
        <authorList>
            <person name="Parey E."/>
            <person name="Louis A."/>
            <person name="Montfort J."/>
            <person name="Bouchez O."/>
            <person name="Roques C."/>
            <person name="Iampietro C."/>
            <person name="Lluch J."/>
            <person name="Castinel A."/>
            <person name="Donnadieu C."/>
            <person name="Desvignes T."/>
            <person name="Floi Bucao C."/>
            <person name="Jouanno E."/>
            <person name="Wen M."/>
            <person name="Mejri S."/>
            <person name="Dirks R."/>
            <person name="Jansen H."/>
            <person name="Henkel C."/>
            <person name="Chen W.J."/>
            <person name="Zahm M."/>
            <person name="Cabau C."/>
            <person name="Klopp C."/>
            <person name="Thompson A.W."/>
            <person name="Robinson-Rechavi M."/>
            <person name="Braasch I."/>
            <person name="Lecointre G."/>
            <person name="Bobe J."/>
            <person name="Postlethwait J.H."/>
            <person name="Berthelot C."/>
            <person name="Roest Crollius H."/>
            <person name="Guiguen Y."/>
        </authorList>
    </citation>
    <scope>NUCLEOTIDE SEQUENCE</scope>
    <source>
        <strain evidence="6">WJC10195</strain>
    </source>
</reference>
<evidence type="ECO:0000313" key="7">
    <source>
        <dbReference type="Proteomes" id="UP001152622"/>
    </source>
</evidence>
<dbReference type="GO" id="GO:0016020">
    <property type="term" value="C:membrane"/>
    <property type="evidence" value="ECO:0007669"/>
    <property type="project" value="UniProtKB-SubCell"/>
</dbReference>
<keyword evidence="7" id="KW-1185">Reference proteome</keyword>
<keyword evidence="4" id="KW-0808">Transferase</keyword>
<dbReference type="EMBL" id="JAINUF010000003">
    <property type="protein sequence ID" value="KAJ8369582.1"/>
    <property type="molecule type" value="Genomic_DNA"/>
</dbReference>
<keyword evidence="5" id="KW-0812">Transmembrane</keyword>
<protein>
    <recommendedName>
        <fullName evidence="8">Glucoside xylosyltransferase 1</fullName>
    </recommendedName>
</protein>
<proteinExistence type="inferred from homology"/>
<evidence type="ECO:0000313" key="6">
    <source>
        <dbReference type="EMBL" id="KAJ8369582.1"/>
    </source>
</evidence>
<dbReference type="InterPro" id="IPR029044">
    <property type="entry name" value="Nucleotide-diphossugar_trans"/>
</dbReference>
<dbReference type="Gene3D" id="3.90.550.10">
    <property type="entry name" value="Spore Coat Polysaccharide Biosynthesis Protein SpsA, Chain A"/>
    <property type="match status" value="1"/>
</dbReference>
<comment type="similarity">
    <text evidence="2">Belongs to the glycosyltransferase 8 family.</text>
</comment>
<dbReference type="GO" id="GO:0016266">
    <property type="term" value="P:protein O-linked glycosylation via N-acetyl-galactosamine"/>
    <property type="evidence" value="ECO:0007669"/>
    <property type="project" value="TreeGrafter"/>
</dbReference>
<sequence length="129" mass="14826">MTPTGLSWEELLQPLYQKYKDLIAWGDQDLLNIIFHNNPECLYSLPCQWNYRPEHCAYGSNCKGAEEEGVSILHGIRRVYHDDTQPAFKAIYEVVHKVSIQSKNSHISSRQRHAVLVRVACEDNPVSQS</sequence>
<evidence type="ECO:0000256" key="4">
    <source>
        <dbReference type="ARBA" id="ARBA00022679"/>
    </source>
</evidence>
<dbReference type="OrthoDB" id="6238971at2759"/>
<evidence type="ECO:0008006" key="8">
    <source>
        <dbReference type="Google" id="ProtNLM"/>
    </source>
</evidence>
<accession>A0A9Q1FXV5</accession>
<comment type="subcellular location">
    <subcellularLocation>
        <location evidence="1">Membrane</location>
        <topology evidence="1">Single-pass type II membrane protein</topology>
    </subcellularLocation>
</comment>
<evidence type="ECO:0000256" key="5">
    <source>
        <dbReference type="ARBA" id="ARBA00022968"/>
    </source>
</evidence>
<comment type="caution">
    <text evidence="6">The sequence shown here is derived from an EMBL/GenBank/DDBJ whole genome shotgun (WGS) entry which is preliminary data.</text>
</comment>
<evidence type="ECO:0000256" key="3">
    <source>
        <dbReference type="ARBA" id="ARBA00022676"/>
    </source>
</evidence>
<dbReference type="AlphaFoldDB" id="A0A9Q1FXV5"/>
<dbReference type="PANTHER" id="PTHR46012:SF1">
    <property type="entry name" value="GLUCOSIDE XYLOSYLTRANSFERASE 2"/>
    <property type="match status" value="1"/>
</dbReference>
<dbReference type="InterPro" id="IPR051993">
    <property type="entry name" value="Glycosyltransferase_8"/>
</dbReference>
<dbReference type="PANTHER" id="PTHR46012">
    <property type="entry name" value="IP22168P"/>
    <property type="match status" value="1"/>
</dbReference>